<dbReference type="PROSITE" id="PS51186">
    <property type="entry name" value="GNAT"/>
    <property type="match status" value="1"/>
</dbReference>
<proteinExistence type="predicted"/>
<dbReference type="Proteomes" id="UP000241010">
    <property type="component" value="Unassembled WGS sequence"/>
</dbReference>
<reference evidence="2 3" key="1">
    <citation type="submission" date="2018-03" db="EMBL/GenBank/DDBJ databases">
        <title>Cereibacter changlensis.</title>
        <authorList>
            <person name="Meyer T.E."/>
            <person name="Miller S."/>
            <person name="Lodha T."/>
            <person name="Gandham S."/>
            <person name="Chintalapati S."/>
            <person name="Chintalapati V.R."/>
        </authorList>
    </citation>
    <scope>NUCLEOTIDE SEQUENCE [LARGE SCALE GENOMIC DNA]</scope>
    <source>
        <strain evidence="2 3">JA139</strain>
    </source>
</reference>
<dbReference type="SUPFAM" id="SSF55729">
    <property type="entry name" value="Acyl-CoA N-acyltransferases (Nat)"/>
    <property type="match status" value="1"/>
</dbReference>
<evidence type="ECO:0000313" key="2">
    <source>
        <dbReference type="EMBL" id="PTE23621.1"/>
    </source>
</evidence>
<dbReference type="EMBL" id="PZKG01000002">
    <property type="protein sequence ID" value="PTE23621.1"/>
    <property type="molecule type" value="Genomic_DNA"/>
</dbReference>
<dbReference type="RefSeq" id="WP_107662040.1">
    <property type="nucleotide sequence ID" value="NZ_PZKG01000002.1"/>
</dbReference>
<keyword evidence="3" id="KW-1185">Reference proteome</keyword>
<dbReference type="AlphaFoldDB" id="A0A2T4K0C2"/>
<comment type="caution">
    <text evidence="2">The sequence shown here is derived from an EMBL/GenBank/DDBJ whole genome shotgun (WGS) entry which is preliminary data.</text>
</comment>
<dbReference type="Gene3D" id="3.40.630.30">
    <property type="match status" value="1"/>
</dbReference>
<sequence>MLRRAETAELAAIAALIARHPMQLLAMGEDWLAEIAADPANRVMVWDRDGFAGFAIIETAYPQVLTLPNLAVTKAGEGRSLIAAVLELAFAEMGAHRLFLDTVFDNQRALEAFRRAGFTEEGRLRQCWLRPDGLWADCIGMAILRDEWARKRSGDAAALAP</sequence>
<name>A0A2T4K0C2_9RHOB</name>
<dbReference type="PANTHER" id="PTHR43610:SF1">
    <property type="entry name" value="N-ACETYLTRANSFERASE DOMAIN-CONTAINING PROTEIN"/>
    <property type="match status" value="1"/>
</dbReference>
<evidence type="ECO:0000313" key="3">
    <source>
        <dbReference type="Proteomes" id="UP000241010"/>
    </source>
</evidence>
<accession>A0A2T4K0C2</accession>
<gene>
    <name evidence="2" type="ORF">C5F48_00960</name>
</gene>
<evidence type="ECO:0000259" key="1">
    <source>
        <dbReference type="PROSITE" id="PS51186"/>
    </source>
</evidence>
<dbReference type="Pfam" id="PF00583">
    <property type="entry name" value="Acetyltransf_1"/>
    <property type="match status" value="1"/>
</dbReference>
<dbReference type="OrthoDB" id="5815030at2"/>
<dbReference type="GO" id="GO:0016747">
    <property type="term" value="F:acyltransferase activity, transferring groups other than amino-acyl groups"/>
    <property type="evidence" value="ECO:0007669"/>
    <property type="project" value="InterPro"/>
</dbReference>
<organism evidence="2 3">
    <name type="scientific">Cereibacter changlensis JA139</name>
    <dbReference type="NCBI Taxonomy" id="1188249"/>
    <lineage>
        <taxon>Bacteria</taxon>
        <taxon>Pseudomonadati</taxon>
        <taxon>Pseudomonadota</taxon>
        <taxon>Alphaproteobacteria</taxon>
        <taxon>Rhodobacterales</taxon>
        <taxon>Paracoccaceae</taxon>
        <taxon>Cereibacter</taxon>
    </lineage>
</organism>
<dbReference type="PANTHER" id="PTHR43610">
    <property type="entry name" value="BLL6696 PROTEIN"/>
    <property type="match status" value="1"/>
</dbReference>
<feature type="domain" description="N-acetyltransferase" evidence="1">
    <location>
        <begin position="1"/>
        <end position="146"/>
    </location>
</feature>
<protein>
    <recommendedName>
        <fullName evidence="1">N-acetyltransferase domain-containing protein</fullName>
    </recommendedName>
</protein>
<dbReference type="InterPro" id="IPR000182">
    <property type="entry name" value="GNAT_dom"/>
</dbReference>
<dbReference type="InterPro" id="IPR016181">
    <property type="entry name" value="Acyl_CoA_acyltransferase"/>
</dbReference>